<keyword evidence="6 16" id="KW-0812">Transmembrane</keyword>
<evidence type="ECO:0000256" key="5">
    <source>
        <dbReference type="ARBA" id="ARBA00022617"/>
    </source>
</evidence>
<keyword evidence="10 16" id="KW-1133">Transmembrane helix</keyword>
<evidence type="ECO:0000256" key="1">
    <source>
        <dbReference type="ARBA" id="ARBA00004141"/>
    </source>
</evidence>
<dbReference type="InterPro" id="IPR045187">
    <property type="entry name" value="CcO_II"/>
</dbReference>
<dbReference type="PROSITE" id="PS51007">
    <property type="entry name" value="CYTC"/>
    <property type="match status" value="2"/>
</dbReference>
<keyword evidence="12" id="KW-0186">Copper</keyword>
<dbReference type="GO" id="GO:0005507">
    <property type="term" value="F:copper ion binding"/>
    <property type="evidence" value="ECO:0007669"/>
    <property type="project" value="InterPro"/>
</dbReference>
<evidence type="ECO:0000256" key="15">
    <source>
        <dbReference type="PROSITE-ProRule" id="PRU00433"/>
    </source>
</evidence>
<evidence type="ECO:0000259" key="17">
    <source>
        <dbReference type="PROSITE" id="PS50857"/>
    </source>
</evidence>
<dbReference type="AlphaFoldDB" id="A0A545U7W1"/>
<dbReference type="InterPro" id="IPR002429">
    <property type="entry name" value="CcO_II-like_C"/>
</dbReference>
<feature type="domain" description="Cytochrome c" evidence="18">
    <location>
        <begin position="267"/>
        <end position="354"/>
    </location>
</feature>
<dbReference type="InterPro" id="IPR001505">
    <property type="entry name" value="Copper_CuA"/>
</dbReference>
<feature type="transmembrane region" description="Helical" evidence="16">
    <location>
        <begin position="83"/>
        <end position="105"/>
    </location>
</feature>
<comment type="catalytic activity">
    <reaction evidence="14">
        <text>4 Fe(II)-[cytochrome c] + O2 + 8 H(+)(in) = 4 Fe(III)-[cytochrome c] + 2 H2O + 4 H(+)(out)</text>
        <dbReference type="Rhea" id="RHEA:11436"/>
        <dbReference type="Rhea" id="RHEA-COMP:10350"/>
        <dbReference type="Rhea" id="RHEA-COMP:14399"/>
        <dbReference type="ChEBI" id="CHEBI:15377"/>
        <dbReference type="ChEBI" id="CHEBI:15378"/>
        <dbReference type="ChEBI" id="CHEBI:15379"/>
        <dbReference type="ChEBI" id="CHEBI:29033"/>
        <dbReference type="ChEBI" id="CHEBI:29034"/>
        <dbReference type="EC" id="7.1.1.9"/>
    </reaction>
</comment>
<dbReference type="GO" id="GO:0020037">
    <property type="term" value="F:heme binding"/>
    <property type="evidence" value="ECO:0007669"/>
    <property type="project" value="InterPro"/>
</dbReference>
<comment type="subcellular location">
    <subcellularLocation>
        <location evidence="1">Membrane</location>
        <topology evidence="1">Multi-pass membrane protein</topology>
    </subcellularLocation>
</comment>
<gene>
    <name evidence="19" type="ORF">FLL46_20575</name>
</gene>
<evidence type="ECO:0000313" key="20">
    <source>
        <dbReference type="Proteomes" id="UP000315439"/>
    </source>
</evidence>
<dbReference type="PROSITE" id="PS00078">
    <property type="entry name" value="COX2"/>
    <property type="match status" value="1"/>
</dbReference>
<evidence type="ECO:0000256" key="6">
    <source>
        <dbReference type="ARBA" id="ARBA00022692"/>
    </source>
</evidence>
<reference evidence="19 20" key="1">
    <citation type="submission" date="2019-07" db="EMBL/GenBank/DDBJ databases">
        <title>Draft genome for Aliikangiella sp. M105.</title>
        <authorList>
            <person name="Wang G."/>
        </authorList>
    </citation>
    <scope>NUCLEOTIDE SEQUENCE [LARGE SCALE GENOMIC DNA]</scope>
    <source>
        <strain evidence="19 20">M105</strain>
    </source>
</reference>
<dbReference type="PROSITE" id="PS50857">
    <property type="entry name" value="COX2_CUA"/>
    <property type="match status" value="1"/>
</dbReference>
<dbReference type="OrthoDB" id="9773456at2"/>
<feature type="transmembrane region" description="Helical" evidence="16">
    <location>
        <begin position="5"/>
        <end position="25"/>
    </location>
</feature>
<sequence length="453" mass="50468">MKIAIVLIILVVGSVIFHFVSPWYFTPIASNWGTIDDTINITFWVTGIVFVAVNLFLAYAVIRYQKKKNTKAHYEPENKKLELGLTVFTTVGVAIMLAPGLFVWAKFIEVPEDAHVVEAVGQQWQWTFRFPGKDGVLGKTEVAHITPANPFGINPKDPAGRDDILINSNEVHLPKDKPVKVVLRSKDVLHNFAVPQFRVKMDLVPGMVTYVWFTPIKEGSFEILCEELCGLAHHTMRGRVVVDSVEDYQAWLNRQPTFAQTLKVAEGNPEQGKALYAVCGACHGQNGEGNLAMNSPNLTSLPEWYLVRQLEYYKKGIRGAHKDDPLGQQMAAMAGTLANTKSIRDVAAYISTFSDSPADKTVEGDPSSGYSYYVTCGTCHGKEGEGNFGLSAPQLVGQHDWYIKRQLENFKQGIRGKHPDDQFGFQMVLMARVLQDEQAVDDLIAYLNSLNDK</sequence>
<keyword evidence="4" id="KW-0813">Transport</keyword>
<proteinExistence type="inferred from homology"/>
<comment type="similarity">
    <text evidence="2">Belongs to the cytochrome c oxidase subunit 2 family.</text>
</comment>
<evidence type="ECO:0000256" key="10">
    <source>
        <dbReference type="ARBA" id="ARBA00022989"/>
    </source>
</evidence>
<dbReference type="GO" id="GO:0042773">
    <property type="term" value="P:ATP synthesis coupled electron transport"/>
    <property type="evidence" value="ECO:0007669"/>
    <property type="project" value="TreeGrafter"/>
</dbReference>
<dbReference type="SUPFAM" id="SSF81464">
    <property type="entry name" value="Cytochrome c oxidase subunit II-like, transmembrane region"/>
    <property type="match status" value="1"/>
</dbReference>
<evidence type="ECO:0000313" key="19">
    <source>
        <dbReference type="EMBL" id="TQV85555.1"/>
    </source>
</evidence>
<dbReference type="InterPro" id="IPR009056">
    <property type="entry name" value="Cyt_c-like_dom"/>
</dbReference>
<protein>
    <recommendedName>
        <fullName evidence="3">cytochrome-c oxidase</fullName>
        <ecNumber evidence="3">7.1.1.9</ecNumber>
    </recommendedName>
</protein>
<dbReference type="PRINTS" id="PR01166">
    <property type="entry name" value="CYCOXIDASEII"/>
</dbReference>
<evidence type="ECO:0000256" key="2">
    <source>
        <dbReference type="ARBA" id="ARBA00007866"/>
    </source>
</evidence>
<evidence type="ECO:0000256" key="12">
    <source>
        <dbReference type="ARBA" id="ARBA00023008"/>
    </source>
</evidence>
<dbReference type="Gene3D" id="2.60.40.420">
    <property type="entry name" value="Cupredoxins - blue copper proteins"/>
    <property type="match status" value="1"/>
</dbReference>
<evidence type="ECO:0000256" key="8">
    <source>
        <dbReference type="ARBA" id="ARBA00022967"/>
    </source>
</evidence>
<evidence type="ECO:0000256" key="16">
    <source>
        <dbReference type="SAM" id="Phobius"/>
    </source>
</evidence>
<evidence type="ECO:0000256" key="3">
    <source>
        <dbReference type="ARBA" id="ARBA00012949"/>
    </source>
</evidence>
<evidence type="ECO:0000256" key="7">
    <source>
        <dbReference type="ARBA" id="ARBA00022723"/>
    </source>
</evidence>
<keyword evidence="11 15" id="KW-0408">Iron</keyword>
<accession>A0A545U7W1</accession>
<dbReference type="SUPFAM" id="SSF49503">
    <property type="entry name" value="Cupredoxins"/>
    <property type="match status" value="1"/>
</dbReference>
<dbReference type="InterPro" id="IPR036257">
    <property type="entry name" value="Cyt_c_oxidase_su2_TM_sf"/>
</dbReference>
<dbReference type="PANTHER" id="PTHR22888:SF9">
    <property type="entry name" value="CYTOCHROME C OXIDASE SUBUNIT 2"/>
    <property type="match status" value="1"/>
</dbReference>
<feature type="domain" description="Cytochrome c" evidence="18">
    <location>
        <begin position="364"/>
        <end position="451"/>
    </location>
</feature>
<dbReference type="SUPFAM" id="SSF46626">
    <property type="entry name" value="Cytochrome c"/>
    <property type="match status" value="2"/>
</dbReference>
<dbReference type="GO" id="GO:0016020">
    <property type="term" value="C:membrane"/>
    <property type="evidence" value="ECO:0007669"/>
    <property type="project" value="UniProtKB-SubCell"/>
</dbReference>
<name>A0A545U7W1_9GAMM</name>
<evidence type="ECO:0000256" key="11">
    <source>
        <dbReference type="ARBA" id="ARBA00023004"/>
    </source>
</evidence>
<keyword evidence="9" id="KW-0249">Electron transport</keyword>
<dbReference type="InterPro" id="IPR008972">
    <property type="entry name" value="Cupredoxin"/>
</dbReference>
<evidence type="ECO:0000256" key="13">
    <source>
        <dbReference type="ARBA" id="ARBA00023136"/>
    </source>
</evidence>
<feature type="transmembrane region" description="Helical" evidence="16">
    <location>
        <begin position="41"/>
        <end position="62"/>
    </location>
</feature>
<evidence type="ECO:0000256" key="4">
    <source>
        <dbReference type="ARBA" id="ARBA00022448"/>
    </source>
</evidence>
<dbReference type="Gene3D" id="1.10.760.10">
    <property type="entry name" value="Cytochrome c-like domain"/>
    <property type="match status" value="2"/>
</dbReference>
<keyword evidence="20" id="KW-1185">Reference proteome</keyword>
<keyword evidence="7 15" id="KW-0479">Metal-binding</keyword>
<keyword evidence="5 15" id="KW-0349">Heme</keyword>
<evidence type="ECO:0000256" key="14">
    <source>
        <dbReference type="ARBA" id="ARBA00047816"/>
    </source>
</evidence>
<organism evidence="19 20">
    <name type="scientific">Aliikangiella coralliicola</name>
    <dbReference type="NCBI Taxonomy" id="2592383"/>
    <lineage>
        <taxon>Bacteria</taxon>
        <taxon>Pseudomonadati</taxon>
        <taxon>Pseudomonadota</taxon>
        <taxon>Gammaproteobacteria</taxon>
        <taxon>Oceanospirillales</taxon>
        <taxon>Pleioneaceae</taxon>
        <taxon>Aliikangiella</taxon>
    </lineage>
</organism>
<comment type="caution">
    <text evidence="19">The sequence shown here is derived from an EMBL/GenBank/DDBJ whole genome shotgun (WGS) entry which is preliminary data.</text>
</comment>
<feature type="domain" description="Cytochrome oxidase subunit II copper A binding" evidence="17">
    <location>
        <begin position="112"/>
        <end position="254"/>
    </location>
</feature>
<dbReference type="GO" id="GO:0004129">
    <property type="term" value="F:cytochrome-c oxidase activity"/>
    <property type="evidence" value="ECO:0007669"/>
    <property type="project" value="UniProtKB-EC"/>
</dbReference>
<dbReference type="EC" id="7.1.1.9" evidence="3"/>
<dbReference type="PANTHER" id="PTHR22888">
    <property type="entry name" value="CYTOCHROME C OXIDASE, SUBUNIT II"/>
    <property type="match status" value="1"/>
</dbReference>
<keyword evidence="8" id="KW-1278">Translocase</keyword>
<evidence type="ECO:0000259" key="18">
    <source>
        <dbReference type="PROSITE" id="PS51007"/>
    </source>
</evidence>
<dbReference type="CDD" id="cd13919">
    <property type="entry name" value="CuRO_HCO_II_like_5"/>
    <property type="match status" value="1"/>
</dbReference>
<dbReference type="Proteomes" id="UP000315439">
    <property type="component" value="Unassembled WGS sequence"/>
</dbReference>
<evidence type="ECO:0000256" key="9">
    <source>
        <dbReference type="ARBA" id="ARBA00022982"/>
    </source>
</evidence>
<dbReference type="InterPro" id="IPR036909">
    <property type="entry name" value="Cyt_c-like_dom_sf"/>
</dbReference>
<dbReference type="Gene3D" id="1.10.287.90">
    <property type="match status" value="1"/>
</dbReference>
<dbReference type="RefSeq" id="WP_142933231.1">
    <property type="nucleotide sequence ID" value="NZ_ML660168.1"/>
</dbReference>
<keyword evidence="13 16" id="KW-0472">Membrane</keyword>
<dbReference type="EMBL" id="VIKS01000012">
    <property type="protein sequence ID" value="TQV85555.1"/>
    <property type="molecule type" value="Genomic_DNA"/>
</dbReference>
<dbReference type="Pfam" id="PF00034">
    <property type="entry name" value="Cytochrom_C"/>
    <property type="match status" value="2"/>
</dbReference>
<dbReference type="Pfam" id="PF00116">
    <property type="entry name" value="COX2"/>
    <property type="match status" value="1"/>
</dbReference>